<feature type="signal peptide" evidence="2">
    <location>
        <begin position="1"/>
        <end position="26"/>
    </location>
</feature>
<dbReference type="InterPro" id="IPR013783">
    <property type="entry name" value="Ig-like_fold"/>
</dbReference>
<dbReference type="InterPro" id="IPR014880">
    <property type="entry name" value="SoxZ_dom"/>
</dbReference>
<dbReference type="Gene3D" id="2.60.40.10">
    <property type="entry name" value="Immunoglobulins"/>
    <property type="match status" value="1"/>
</dbReference>
<organism evidence="5 6">
    <name type="scientific">Aquariibacter lacus</name>
    <dbReference type="NCBI Taxonomy" id="2801332"/>
    <lineage>
        <taxon>Bacteria</taxon>
        <taxon>Pseudomonadati</taxon>
        <taxon>Pseudomonadota</taxon>
        <taxon>Betaproteobacteria</taxon>
        <taxon>Burkholderiales</taxon>
        <taxon>Sphaerotilaceae</taxon>
        <taxon>Aquariibacter</taxon>
    </lineage>
</organism>
<dbReference type="Gene3D" id="2.60.40.2470">
    <property type="entry name" value="SoxY domain"/>
    <property type="match status" value="1"/>
</dbReference>
<gene>
    <name evidence="5" type="ORF">JI742_08635</name>
</gene>
<dbReference type="InterPro" id="IPR030831">
    <property type="entry name" value="Fuse-rel_SoxYZ"/>
</dbReference>
<accession>A0A9X0XDQ0</accession>
<dbReference type="InterPro" id="IPR014756">
    <property type="entry name" value="Ig_E-set"/>
</dbReference>
<dbReference type="InterPro" id="IPR038162">
    <property type="entry name" value="SoxY_sf"/>
</dbReference>
<dbReference type="Proteomes" id="UP000643207">
    <property type="component" value="Unassembled WGS sequence"/>
</dbReference>
<feature type="chain" id="PRO_5040824833" evidence="2">
    <location>
        <begin position="27"/>
        <end position="325"/>
    </location>
</feature>
<feature type="domain" description="Ig-like SoxY" evidence="4">
    <location>
        <begin position="83"/>
        <end position="188"/>
    </location>
</feature>
<proteinExistence type="predicted"/>
<evidence type="ECO:0000256" key="2">
    <source>
        <dbReference type="SAM" id="SignalP"/>
    </source>
</evidence>
<feature type="domain" description="Sulphur oxidation protein SoxZ" evidence="3">
    <location>
        <begin position="216"/>
        <end position="303"/>
    </location>
</feature>
<keyword evidence="2" id="KW-0732">Signal</keyword>
<feature type="region of interest" description="Disordered" evidence="1">
    <location>
        <begin position="35"/>
        <end position="59"/>
    </location>
</feature>
<evidence type="ECO:0000313" key="5">
    <source>
        <dbReference type="EMBL" id="MBL0719954.1"/>
    </source>
</evidence>
<feature type="compositionally biased region" description="Low complexity" evidence="1">
    <location>
        <begin position="35"/>
        <end position="53"/>
    </location>
</feature>
<dbReference type="EMBL" id="JAERRA010000001">
    <property type="protein sequence ID" value="MBL0719954.1"/>
    <property type="molecule type" value="Genomic_DNA"/>
</dbReference>
<evidence type="ECO:0000259" key="4">
    <source>
        <dbReference type="Pfam" id="PF13501"/>
    </source>
</evidence>
<evidence type="ECO:0000256" key="1">
    <source>
        <dbReference type="SAM" id="MobiDB-lite"/>
    </source>
</evidence>
<dbReference type="AlphaFoldDB" id="A0A9X0XDQ0"/>
<dbReference type="InterPro" id="IPR032711">
    <property type="entry name" value="SoxY"/>
</dbReference>
<evidence type="ECO:0000259" key="3">
    <source>
        <dbReference type="Pfam" id="PF08770"/>
    </source>
</evidence>
<comment type="caution">
    <text evidence="5">The sequence shown here is derived from an EMBL/GenBank/DDBJ whole genome shotgun (WGS) entry which is preliminary data.</text>
</comment>
<name>A0A9X0XDQ0_9BURK</name>
<dbReference type="Pfam" id="PF08770">
    <property type="entry name" value="SoxZ"/>
    <property type="match status" value="1"/>
</dbReference>
<sequence>MNTPLKTLRRLPVALALTLGLGAAQAADKPLLGPATGALPAAPTTAPDTPSGPRVATAEAHENERWLAIREGLFGKRPIQNLLDAKAPADAVVALDVPIRAADAAVVPMTIRTLPQQTAERHVKKVWLVIDRNPSPVGAVFTLTPQAGRAELATRVRVEEYTHVRAIAELNDGSLHMHTRFLKASGGCSAAPGSDLAAAKATLGRFKLRLDPVADAAGLVAAQLSISHPNVSGLAIDQLTRLAPPPHFVRQVEVSYDGKPVVTADVDFTLSENPYLKFHFKAGGAGDLKVTVRDTEDGRYEQTLAVGPGGQPVATAAGAATTAAR</sequence>
<dbReference type="SUPFAM" id="SSF81296">
    <property type="entry name" value="E set domains"/>
    <property type="match status" value="1"/>
</dbReference>
<evidence type="ECO:0000313" key="6">
    <source>
        <dbReference type="Proteomes" id="UP000643207"/>
    </source>
</evidence>
<dbReference type="RefSeq" id="WP_201825610.1">
    <property type="nucleotide sequence ID" value="NZ_JAERRA010000001.1"/>
</dbReference>
<keyword evidence="6" id="KW-1185">Reference proteome</keyword>
<reference evidence="5 6" key="1">
    <citation type="submission" date="2021-01" db="EMBL/GenBank/DDBJ databases">
        <title>Piscinibacter sp. Jin2 Genome sequencing and assembly.</title>
        <authorList>
            <person name="Kim I."/>
        </authorList>
    </citation>
    <scope>NUCLEOTIDE SEQUENCE [LARGE SCALE GENOMIC DNA]</scope>
    <source>
        <strain evidence="5 6">Jin2</strain>
    </source>
</reference>
<dbReference type="Pfam" id="PF13501">
    <property type="entry name" value="SoxY"/>
    <property type="match status" value="1"/>
</dbReference>
<dbReference type="NCBIfam" id="TIGR04557">
    <property type="entry name" value="fuse_rel_SoxYZ"/>
    <property type="match status" value="1"/>
</dbReference>
<protein>
    <submittedName>
        <fullName evidence="5">Quinoprotein dehydrogenase-associated SoxYZ-like carrier</fullName>
    </submittedName>
</protein>